<evidence type="ECO:0000256" key="7">
    <source>
        <dbReference type="SAM" id="Coils"/>
    </source>
</evidence>
<keyword evidence="10" id="KW-1185">Reference proteome</keyword>
<evidence type="ECO:0000256" key="3">
    <source>
        <dbReference type="ARBA" id="ARBA00022490"/>
    </source>
</evidence>
<dbReference type="Proteomes" id="UP000199689">
    <property type="component" value="Unassembled WGS sequence"/>
</dbReference>
<evidence type="ECO:0000256" key="1">
    <source>
        <dbReference type="ARBA" id="ARBA00004496"/>
    </source>
</evidence>
<dbReference type="Pfam" id="PF05103">
    <property type="entry name" value="DivIVA"/>
    <property type="match status" value="1"/>
</dbReference>
<dbReference type="PANTHER" id="PTHR35794:SF2">
    <property type="entry name" value="CELL DIVISION PROTEIN DIVIVA"/>
    <property type="match status" value="1"/>
</dbReference>
<evidence type="ECO:0000256" key="4">
    <source>
        <dbReference type="ARBA" id="ARBA00022618"/>
    </source>
</evidence>
<dbReference type="InterPro" id="IPR007793">
    <property type="entry name" value="DivIVA_fam"/>
</dbReference>
<dbReference type="Gene3D" id="6.10.250.660">
    <property type="match status" value="1"/>
</dbReference>
<evidence type="ECO:0000256" key="5">
    <source>
        <dbReference type="ARBA" id="ARBA00023054"/>
    </source>
</evidence>
<accession>A0A1G5UVZ8</accession>
<dbReference type="SUPFAM" id="SSF58113">
    <property type="entry name" value="Apolipoprotein A-I"/>
    <property type="match status" value="1"/>
</dbReference>
<comment type="subcellular location">
    <subcellularLocation>
        <location evidence="1">Cytoplasm</location>
    </subcellularLocation>
</comment>
<feature type="compositionally biased region" description="Acidic residues" evidence="8">
    <location>
        <begin position="171"/>
        <end position="189"/>
    </location>
</feature>
<protein>
    <submittedName>
        <fullName evidence="9">Cell division initiation protein</fullName>
    </submittedName>
</protein>
<organism evidence="9 10">
    <name type="scientific">Allisonella histaminiformans</name>
    <dbReference type="NCBI Taxonomy" id="209880"/>
    <lineage>
        <taxon>Bacteria</taxon>
        <taxon>Bacillati</taxon>
        <taxon>Bacillota</taxon>
        <taxon>Negativicutes</taxon>
        <taxon>Veillonellales</taxon>
        <taxon>Veillonellaceae</taxon>
        <taxon>Allisonella</taxon>
    </lineage>
</organism>
<evidence type="ECO:0000313" key="9">
    <source>
        <dbReference type="EMBL" id="SDA37803.1"/>
    </source>
</evidence>
<gene>
    <name evidence="9" type="ORF">SAMN02910343_00170</name>
</gene>
<reference evidence="9 10" key="1">
    <citation type="submission" date="2016-10" db="EMBL/GenBank/DDBJ databases">
        <authorList>
            <person name="de Groot N.N."/>
        </authorList>
    </citation>
    <scope>NUCLEOTIDE SEQUENCE [LARGE SCALE GENOMIC DNA]</scope>
    <source>
        <strain evidence="9 10">DSM 15230</strain>
    </source>
</reference>
<feature type="region of interest" description="Disordered" evidence="8">
    <location>
        <begin position="159"/>
        <end position="215"/>
    </location>
</feature>
<dbReference type="OrthoDB" id="9815492at2"/>
<dbReference type="GO" id="GO:0051301">
    <property type="term" value="P:cell division"/>
    <property type="evidence" value="ECO:0007669"/>
    <property type="project" value="UniProtKB-KW"/>
</dbReference>
<feature type="compositionally biased region" description="Low complexity" evidence="8">
    <location>
        <begin position="159"/>
        <end position="170"/>
    </location>
</feature>
<dbReference type="GeneID" id="87755220"/>
<dbReference type="PANTHER" id="PTHR35794">
    <property type="entry name" value="CELL DIVISION PROTEIN DIVIVA"/>
    <property type="match status" value="1"/>
</dbReference>
<proteinExistence type="inferred from homology"/>
<evidence type="ECO:0000256" key="8">
    <source>
        <dbReference type="SAM" id="MobiDB-lite"/>
    </source>
</evidence>
<feature type="compositionally biased region" description="Low complexity" evidence="8">
    <location>
        <begin position="190"/>
        <end position="199"/>
    </location>
</feature>
<feature type="compositionally biased region" description="Acidic residues" evidence="8">
    <location>
        <begin position="200"/>
        <end position="215"/>
    </location>
</feature>
<dbReference type="RefSeq" id="WP_091362828.1">
    <property type="nucleotide sequence ID" value="NZ_FMXA01000003.1"/>
</dbReference>
<comment type="similarity">
    <text evidence="2">Belongs to the DivIVA family.</text>
</comment>
<evidence type="ECO:0000256" key="2">
    <source>
        <dbReference type="ARBA" id="ARBA00009008"/>
    </source>
</evidence>
<keyword evidence="5 7" id="KW-0175">Coiled coil</keyword>
<dbReference type="GO" id="GO:0005737">
    <property type="term" value="C:cytoplasm"/>
    <property type="evidence" value="ECO:0007669"/>
    <property type="project" value="UniProtKB-SubCell"/>
</dbReference>
<dbReference type="EMBL" id="FMXA01000003">
    <property type="protein sequence ID" value="SDA37803.1"/>
    <property type="molecule type" value="Genomic_DNA"/>
</dbReference>
<evidence type="ECO:0000256" key="6">
    <source>
        <dbReference type="ARBA" id="ARBA00023306"/>
    </source>
</evidence>
<dbReference type="AlphaFoldDB" id="A0A1G5UVZ8"/>
<keyword evidence="6" id="KW-0131">Cell cycle</keyword>
<dbReference type="InterPro" id="IPR019933">
    <property type="entry name" value="DivIVA_domain"/>
</dbReference>
<name>A0A1G5UVZ8_9FIRM</name>
<keyword evidence="3" id="KW-0963">Cytoplasm</keyword>
<dbReference type="STRING" id="209880.SAMN02910343_00170"/>
<evidence type="ECO:0000313" key="10">
    <source>
        <dbReference type="Proteomes" id="UP000199689"/>
    </source>
</evidence>
<feature type="coiled-coil region" evidence="7">
    <location>
        <begin position="28"/>
        <end position="62"/>
    </location>
</feature>
<sequence>MITPMDIHNKTFSKKLRGYADDEVNSFLEEVASDYERIYREHREMEEQMDSLKSRLAHYEKMEATMSSTLVMAQETAENVKTTAKKEADVIVREAQNKAAQIVAGAEAARRKMNADVVKIEGDLNLYIEKLLANFTSALNIVKAAKAARAPQTIHDAAEASVAPTEAAVEAQEDTIAEEPAAEATEAEETAQAAEGAEAAQDEPEEKEAEEEKND</sequence>
<dbReference type="NCBIfam" id="TIGR03544">
    <property type="entry name" value="DivI1A_domain"/>
    <property type="match status" value="1"/>
</dbReference>
<keyword evidence="4 9" id="KW-0132">Cell division</keyword>